<keyword evidence="2" id="KW-0808">Transferase</keyword>
<dbReference type="PANTHER" id="PTHR45947">
    <property type="entry name" value="SULFOQUINOVOSYL TRANSFERASE SQD2"/>
    <property type="match status" value="1"/>
</dbReference>
<evidence type="ECO:0000259" key="1">
    <source>
        <dbReference type="Pfam" id="PF13579"/>
    </source>
</evidence>
<sequence>MKILLYCLNYAPELTGIGKYTGEQAEWLAARGHQVRVITAPPYYPAWKIDRAYRGLRYRREMRHAVDVMRAPLWVPEHPSGVKRLLHLASFAVTSLGWLARQVAWRPDVVFTVEPPLFCSPATLLFARLTGAKAWLHIQDYEVDAAFKLGLLKGGLPQRMASTFERFIMRRYDHVSSISHTMVALARQKGVDATRVSMLPNWVDLAALARRGEADFRARLGIPANAVVALYSGTIGTKQGIEILADAARHLCSRDDLHFIICGAGAGVPALRAQCEGLARVHFLPLQSAEDFPALLDCADIHLMPQRADAADLVLPSKLTNMLASGKPVVATAAPDTELGKLVIQFGSLVEPGNSVAMADAIAALADDPPRRQALGSAGKAWAAAHLDRDAVLAEFERTLLRLRAPRGVADQAAADIAGK</sequence>
<feature type="domain" description="Glycosyltransferase subfamily 4-like N-terminal" evidence="1">
    <location>
        <begin position="15"/>
        <end position="202"/>
    </location>
</feature>
<dbReference type="OrthoDB" id="9787293at2"/>
<dbReference type="EMBL" id="CP037901">
    <property type="protein sequence ID" value="QBP13732.1"/>
    <property type="molecule type" value="Genomic_DNA"/>
</dbReference>
<dbReference type="Gene3D" id="3.40.50.2000">
    <property type="entry name" value="Glycogen Phosphorylase B"/>
    <property type="match status" value="2"/>
</dbReference>
<dbReference type="Pfam" id="PF13692">
    <property type="entry name" value="Glyco_trans_1_4"/>
    <property type="match status" value="1"/>
</dbReference>
<dbReference type="InterPro" id="IPR050194">
    <property type="entry name" value="Glycosyltransferase_grp1"/>
</dbReference>
<evidence type="ECO:0000313" key="2">
    <source>
        <dbReference type="EMBL" id="QBP13732.1"/>
    </source>
</evidence>
<dbReference type="NCBIfam" id="NF007640">
    <property type="entry name" value="PRK10307.1"/>
    <property type="match status" value="1"/>
</dbReference>
<dbReference type="GO" id="GO:0016758">
    <property type="term" value="F:hexosyltransferase activity"/>
    <property type="evidence" value="ECO:0007669"/>
    <property type="project" value="TreeGrafter"/>
</dbReference>
<reference evidence="2 3" key="1">
    <citation type="submission" date="2019-03" db="EMBL/GenBank/DDBJ databases">
        <title>Comparative insights into the high quality Complete genome sequence of highly metal resistant Cupriavidus metallidurans strain BS1 isolated from a gold-copper mine.</title>
        <authorList>
            <person name="Mazhar H.S."/>
            <person name="Rensing C."/>
        </authorList>
    </citation>
    <scope>NUCLEOTIDE SEQUENCE [LARGE SCALE GENOMIC DNA]</scope>
    <source>
        <strain evidence="2 3">BS1</strain>
    </source>
</reference>
<dbReference type="Proteomes" id="UP000253772">
    <property type="component" value="Chromosome c2"/>
</dbReference>
<evidence type="ECO:0000313" key="3">
    <source>
        <dbReference type="Proteomes" id="UP000253772"/>
    </source>
</evidence>
<dbReference type="PANTHER" id="PTHR45947:SF3">
    <property type="entry name" value="SULFOQUINOVOSYL TRANSFERASE SQD2"/>
    <property type="match status" value="1"/>
</dbReference>
<organism evidence="2 3">
    <name type="scientific">Cupriavidus metallidurans</name>
    <dbReference type="NCBI Taxonomy" id="119219"/>
    <lineage>
        <taxon>Bacteria</taxon>
        <taxon>Pseudomonadati</taxon>
        <taxon>Pseudomonadota</taxon>
        <taxon>Betaproteobacteria</taxon>
        <taxon>Burkholderiales</taxon>
        <taxon>Burkholderiaceae</taxon>
        <taxon>Cupriavidus</taxon>
    </lineage>
</organism>
<dbReference type="InterPro" id="IPR028098">
    <property type="entry name" value="Glyco_trans_4-like_N"/>
</dbReference>
<dbReference type="Pfam" id="PF13579">
    <property type="entry name" value="Glyco_trans_4_4"/>
    <property type="match status" value="1"/>
</dbReference>
<protein>
    <submittedName>
        <fullName evidence="2">Colanic acid biosynthesis glycosyltransferase WcaI</fullName>
    </submittedName>
</protein>
<dbReference type="AlphaFoldDB" id="A0A482J0N0"/>
<dbReference type="SUPFAM" id="SSF53756">
    <property type="entry name" value="UDP-Glycosyltransferase/glycogen phosphorylase"/>
    <property type="match status" value="1"/>
</dbReference>
<proteinExistence type="predicted"/>
<name>A0A482J0N0_9BURK</name>
<dbReference type="CDD" id="cd03794">
    <property type="entry name" value="GT4_WbuB-like"/>
    <property type="match status" value="1"/>
</dbReference>
<accession>A0A482J0N0</accession>
<gene>
    <name evidence="2" type="primary">wcaI</name>
    <name evidence="2" type="ORF">DDF84_029565</name>
</gene>
<dbReference type="RefSeq" id="WP_017510943.1">
    <property type="nucleotide sequence ID" value="NZ_CP037901.1"/>
</dbReference>